<comment type="subcellular location">
    <subcellularLocation>
        <location evidence="1">Secreted</location>
    </subcellularLocation>
</comment>
<keyword evidence="2" id="KW-0964">Secreted</keyword>
<dbReference type="Pfam" id="PF00353">
    <property type="entry name" value="HemolysinCabind"/>
    <property type="match status" value="7"/>
</dbReference>
<evidence type="ECO:0000256" key="1">
    <source>
        <dbReference type="ARBA" id="ARBA00004613"/>
    </source>
</evidence>
<dbReference type="InterPro" id="IPR050557">
    <property type="entry name" value="RTX_toxin/Mannuronan_C5-epim"/>
</dbReference>
<gene>
    <name evidence="3" type="ORF">NSE01_09190</name>
</gene>
<dbReference type="Proteomes" id="UP000321464">
    <property type="component" value="Unassembled WGS sequence"/>
</dbReference>
<dbReference type="InterPro" id="IPR011049">
    <property type="entry name" value="Serralysin-like_metalloprot_C"/>
</dbReference>
<accession>A0A512AHE5</accession>
<dbReference type="AlphaFoldDB" id="A0A512AHE5"/>
<dbReference type="PANTHER" id="PTHR38340">
    <property type="entry name" value="S-LAYER PROTEIN"/>
    <property type="match status" value="1"/>
</dbReference>
<name>A0A512AHE5_9SPHN</name>
<dbReference type="SUPFAM" id="SSF51120">
    <property type="entry name" value="beta-Roll"/>
    <property type="match status" value="7"/>
</dbReference>
<evidence type="ECO:0000313" key="4">
    <source>
        <dbReference type="Proteomes" id="UP000321464"/>
    </source>
</evidence>
<sequence length="806" mass="79786">MKMVGTTSFSYNIDRTSGVFDVSVDYTIPGYNDPETGEQFYETMWSFSYSGSDGYFGYSGYGWDSGYGYISIGLAGDTIADGRLDFYAVNGFSGEEARDSIHILNAALATKSVTLSAAPADGTVIMLGGAAADVLTGADGNDLLDAGDGADTLVAGAGNDTLNGGSGADKMTGGAGDDIYYVDDAGDKIVEVSGGGHDLVFAAISTTLAAEVEDLILWANGPLNGSGNALANALYGNNQTNTLSGQGGDDVLFGYDGDDTLNGGFGNDRLDGGRGNDSMAGGTGDDHYVIDSAGDRIIEGQNEGTDEARIDGLASYTLGSGVENLTNLVALPTFTGKGNALANVLSGAAGVDYLHGFAGADRLVGGDGNDMLEGGSGADQLVGGNGIDIASYATATAAVSVNLATQSGTGDAAGDTFDSIENITGSRFDDILTGNAANNYISGGAGNDTLIGGGGLDWFLGGLGADKLNGTGDDGASYRGSASAVTVNLATLTARGGDADGDVLVGISQVEGTALADTLTGNNGNNVLIGGGDADKLDGAGGNDLIRGGAGGDIMIGGAGTDTLEYTSSAAAVTVDLGTGSASGGDATGDSFSGFENLAGSAFGDTLKAGATGSTLLGGGGDDTLIGGVGADRIIGGAGGDTMHGGGGIDTLSYETSTGNVTIDLASGFAYGDDAFGDSFTGFENLRGGSASDTLYGNAGINVITGGDGGDYIDGRGGNDVIYGGAGDEAFALGPDSGMDHIRDFTAGGTEDRLVIYWDSRFDTFAEVMAAATQQGADTVITLSAGIGVVLEGVSKASLTAADFVF</sequence>
<evidence type="ECO:0008006" key="5">
    <source>
        <dbReference type="Google" id="ProtNLM"/>
    </source>
</evidence>
<dbReference type="InterPro" id="IPR018511">
    <property type="entry name" value="Hemolysin-typ_Ca-bd_CS"/>
</dbReference>
<protein>
    <recommendedName>
        <fullName evidence="5">Calcium-binding protein</fullName>
    </recommendedName>
</protein>
<dbReference type="InterPro" id="IPR001343">
    <property type="entry name" value="Hemolysn_Ca-bd"/>
</dbReference>
<dbReference type="PANTHER" id="PTHR38340:SF1">
    <property type="entry name" value="S-LAYER PROTEIN"/>
    <property type="match status" value="1"/>
</dbReference>
<dbReference type="PRINTS" id="PR00313">
    <property type="entry name" value="CABNDNGRPT"/>
</dbReference>
<comment type="caution">
    <text evidence="3">The sequence shown here is derived from an EMBL/GenBank/DDBJ whole genome shotgun (WGS) entry which is preliminary data.</text>
</comment>
<dbReference type="Gene3D" id="2.150.10.10">
    <property type="entry name" value="Serralysin-like metalloprotease, C-terminal"/>
    <property type="match status" value="7"/>
</dbReference>
<dbReference type="GO" id="GO:0005509">
    <property type="term" value="F:calcium ion binding"/>
    <property type="evidence" value="ECO:0007669"/>
    <property type="project" value="InterPro"/>
</dbReference>
<evidence type="ECO:0000313" key="3">
    <source>
        <dbReference type="EMBL" id="GEN99086.1"/>
    </source>
</evidence>
<proteinExistence type="predicted"/>
<dbReference type="PROSITE" id="PS00330">
    <property type="entry name" value="HEMOLYSIN_CALCIUM"/>
    <property type="match status" value="8"/>
</dbReference>
<evidence type="ECO:0000256" key="2">
    <source>
        <dbReference type="ARBA" id="ARBA00022525"/>
    </source>
</evidence>
<organism evidence="3 4">
    <name type="scientific">Novosphingobium sediminis</name>
    <dbReference type="NCBI Taxonomy" id="707214"/>
    <lineage>
        <taxon>Bacteria</taxon>
        <taxon>Pseudomonadati</taxon>
        <taxon>Pseudomonadota</taxon>
        <taxon>Alphaproteobacteria</taxon>
        <taxon>Sphingomonadales</taxon>
        <taxon>Sphingomonadaceae</taxon>
        <taxon>Novosphingobium</taxon>
    </lineage>
</organism>
<dbReference type="EMBL" id="BJYR01000006">
    <property type="protein sequence ID" value="GEN99086.1"/>
    <property type="molecule type" value="Genomic_DNA"/>
</dbReference>
<keyword evidence="4" id="KW-1185">Reference proteome</keyword>
<reference evidence="3 4" key="1">
    <citation type="submission" date="2019-07" db="EMBL/GenBank/DDBJ databases">
        <title>Whole genome shotgun sequence of Novosphingobium sediminis NBRC 106119.</title>
        <authorList>
            <person name="Hosoyama A."/>
            <person name="Uohara A."/>
            <person name="Ohji S."/>
            <person name="Ichikawa N."/>
        </authorList>
    </citation>
    <scope>NUCLEOTIDE SEQUENCE [LARGE SCALE GENOMIC DNA]</scope>
    <source>
        <strain evidence="3 4">NBRC 106119</strain>
    </source>
</reference>
<dbReference type="GO" id="GO:0005576">
    <property type="term" value="C:extracellular region"/>
    <property type="evidence" value="ECO:0007669"/>
    <property type="project" value="UniProtKB-SubCell"/>
</dbReference>
<dbReference type="OrthoDB" id="223957at2"/>